<dbReference type="SUPFAM" id="SSF51338">
    <property type="entry name" value="Composite domain of metallo-dependent hydrolases"/>
    <property type="match status" value="1"/>
</dbReference>
<dbReference type="InterPro" id="IPR012696">
    <property type="entry name" value="PhnM"/>
</dbReference>
<dbReference type="EMBL" id="JAFCLK010000013">
    <property type="protein sequence ID" value="MBR1137266.1"/>
    <property type="molecule type" value="Genomic_DNA"/>
</dbReference>
<evidence type="ECO:0000313" key="3">
    <source>
        <dbReference type="Proteomes" id="UP001314635"/>
    </source>
</evidence>
<keyword evidence="2" id="KW-0378">Hydrolase</keyword>
<dbReference type="PANTHER" id="PTHR43135:SF3">
    <property type="entry name" value="ALPHA-D-RIBOSE 1-METHYLPHOSPHONATE 5-TRIPHOSPHATE DIPHOSPHATASE"/>
    <property type="match status" value="1"/>
</dbReference>
<dbReference type="RefSeq" id="WP_172239927.1">
    <property type="nucleotide sequence ID" value="NZ_JABFDP010000024.1"/>
</dbReference>
<dbReference type="Gene3D" id="2.30.40.10">
    <property type="entry name" value="Urease, subunit C, domain 1"/>
    <property type="match status" value="1"/>
</dbReference>
<sequence>MTDISISNGRCLIGSDLVEASLLVANGEIAAIDPRRPPSGMALDARGLTVLPGIVDIHGDAFERQMMPRAGVDFPIDVALIDSDRQAVSNGITTVFHATTWSWEPGLRSAGNARRLLEAIESLRSRLAADTRFHLRHETYNLDDEDEIRQLLAARRIDLFAFNDHMDSTVASLEKPHKRQRMVDRTGLSGDDFDRLVTRIASRGDAVPTSIARLAEAARAAGVRMLSHDDDSPEMRKAFRCQGVTIAEFPVNEATAREAAGGGDAIVFGAPNVVRGGSHTGWTKASDMIAKGLCSVLASDYYYPAPLLAAYRLAADGICPLPRAWELISAGPARAAGLSDRGSLAEGLRADIILIDDSDALRPRVVAVVASGRLVYLTEAARLHAVAVPRAVAAE</sequence>
<dbReference type="PIRSF" id="PIRSF038971">
    <property type="entry name" value="PhnM"/>
    <property type="match status" value="1"/>
</dbReference>
<gene>
    <name evidence="2" type="ORF">JQ619_15945</name>
</gene>
<dbReference type="SUPFAM" id="SSF51556">
    <property type="entry name" value="Metallo-dependent hydrolases"/>
    <property type="match status" value="1"/>
</dbReference>
<dbReference type="NCBIfam" id="NF011985">
    <property type="entry name" value="PRK15446.2-1"/>
    <property type="match status" value="1"/>
</dbReference>
<protein>
    <submittedName>
        <fullName evidence="2">Alpha-D-ribose 1-methylphosphonate 5-triphosphate diphosphatase</fullName>
        <ecNumber evidence="2">3.6.1.63</ecNumber>
    </submittedName>
</protein>
<dbReference type="InterPro" id="IPR032466">
    <property type="entry name" value="Metal_Hydrolase"/>
</dbReference>
<dbReference type="GO" id="GO:0016787">
    <property type="term" value="F:hydrolase activity"/>
    <property type="evidence" value="ECO:0007669"/>
    <property type="project" value="UniProtKB-KW"/>
</dbReference>
<dbReference type="InterPro" id="IPR013108">
    <property type="entry name" value="Amidohydro_3"/>
</dbReference>
<dbReference type="PANTHER" id="PTHR43135">
    <property type="entry name" value="ALPHA-D-RIBOSE 1-METHYLPHOSPHONATE 5-TRIPHOSPHATE DIPHOSPHATASE"/>
    <property type="match status" value="1"/>
</dbReference>
<dbReference type="Gene3D" id="3.20.20.140">
    <property type="entry name" value="Metal-dependent hydrolases"/>
    <property type="match status" value="2"/>
</dbReference>
<feature type="domain" description="Amidohydrolase 3" evidence="1">
    <location>
        <begin position="88"/>
        <end position="376"/>
    </location>
</feature>
<dbReference type="NCBIfam" id="NF011984">
    <property type="entry name" value="PRK15446.1-5"/>
    <property type="match status" value="1"/>
</dbReference>
<dbReference type="InterPro" id="IPR011059">
    <property type="entry name" value="Metal-dep_hydrolase_composite"/>
</dbReference>
<organism evidence="2 3">
    <name type="scientific">Bradyrhizobium denitrificans</name>
    <dbReference type="NCBI Taxonomy" id="2734912"/>
    <lineage>
        <taxon>Bacteria</taxon>
        <taxon>Pseudomonadati</taxon>
        <taxon>Pseudomonadota</taxon>
        <taxon>Alphaproteobacteria</taxon>
        <taxon>Hyphomicrobiales</taxon>
        <taxon>Nitrobacteraceae</taxon>
        <taxon>Bradyrhizobium</taxon>
    </lineage>
</organism>
<dbReference type="NCBIfam" id="NF011990">
    <property type="entry name" value="PRK15446.2-6"/>
    <property type="match status" value="1"/>
</dbReference>
<dbReference type="EC" id="3.6.1.63" evidence="2"/>
<dbReference type="NCBIfam" id="NF011987">
    <property type="entry name" value="PRK15446.2-3"/>
    <property type="match status" value="1"/>
</dbReference>
<dbReference type="Proteomes" id="UP001314635">
    <property type="component" value="Unassembled WGS sequence"/>
</dbReference>
<keyword evidence="3" id="KW-1185">Reference proteome</keyword>
<evidence type="ECO:0000313" key="2">
    <source>
        <dbReference type="EMBL" id="MBR1137266.1"/>
    </source>
</evidence>
<comment type="caution">
    <text evidence="2">The sequence shown here is derived from an EMBL/GenBank/DDBJ whole genome shotgun (WGS) entry which is preliminary data.</text>
</comment>
<accession>A0ABS5G9H6</accession>
<dbReference type="Pfam" id="PF07969">
    <property type="entry name" value="Amidohydro_3"/>
    <property type="match status" value="1"/>
</dbReference>
<dbReference type="InterPro" id="IPR051781">
    <property type="entry name" value="Metallo-dep_Hydrolase"/>
</dbReference>
<proteinExistence type="predicted"/>
<name>A0ABS5G9H6_9BRAD</name>
<reference evidence="3" key="1">
    <citation type="journal article" date="2021" name="ISME J.">
        <title>Evolutionary origin and ecological implication of a unique nif island in free-living Bradyrhizobium lineages.</title>
        <authorList>
            <person name="Tao J."/>
        </authorList>
    </citation>
    <scope>NUCLEOTIDE SEQUENCE [LARGE SCALE GENOMIC DNA]</scope>
    <source>
        <strain evidence="3">SZCCT0094</strain>
    </source>
</reference>
<evidence type="ECO:0000259" key="1">
    <source>
        <dbReference type="Pfam" id="PF07969"/>
    </source>
</evidence>